<feature type="transmembrane region" description="Helical" evidence="2">
    <location>
        <begin position="142"/>
        <end position="160"/>
    </location>
</feature>
<feature type="transmembrane region" description="Helical" evidence="2">
    <location>
        <begin position="83"/>
        <end position="103"/>
    </location>
</feature>
<gene>
    <name evidence="3" type="ORF">Micbo1qcDRAFT_161921</name>
</gene>
<feature type="transmembrane region" description="Helical" evidence="2">
    <location>
        <begin position="539"/>
        <end position="560"/>
    </location>
</feature>
<name>A0A136J470_9PEZI</name>
<feature type="region of interest" description="Disordered" evidence="1">
    <location>
        <begin position="663"/>
        <end position="703"/>
    </location>
</feature>
<keyword evidence="2" id="KW-0472">Membrane</keyword>
<reference evidence="4" key="1">
    <citation type="submission" date="2016-02" db="EMBL/GenBank/DDBJ databases">
        <title>Draft genome sequence of Microdochium bolleyi, a fungal endophyte of beachgrass.</title>
        <authorList>
            <consortium name="DOE Joint Genome Institute"/>
            <person name="David A.S."/>
            <person name="May G."/>
            <person name="Haridas S."/>
            <person name="Lim J."/>
            <person name="Wang M."/>
            <person name="Labutti K."/>
            <person name="Lipzen A."/>
            <person name="Barry K."/>
            <person name="Grigoriev I.V."/>
        </authorList>
    </citation>
    <scope>NUCLEOTIDE SEQUENCE [LARGE SCALE GENOMIC DNA]</scope>
    <source>
        <strain evidence="4">J235TASD1</strain>
    </source>
</reference>
<dbReference type="PANTHER" id="PTHR42101:SF1">
    <property type="entry name" value="LOW TEMPERATURE REQUIREMENT A"/>
    <property type="match status" value="1"/>
</dbReference>
<dbReference type="AlphaFoldDB" id="A0A136J470"/>
<feature type="transmembrane region" description="Helical" evidence="2">
    <location>
        <begin position="205"/>
        <end position="224"/>
    </location>
</feature>
<feature type="transmembrane region" description="Helical" evidence="2">
    <location>
        <begin position="109"/>
        <end position="130"/>
    </location>
</feature>
<dbReference type="Proteomes" id="UP000070501">
    <property type="component" value="Unassembled WGS sequence"/>
</dbReference>
<protein>
    <recommendedName>
        <fullName evidence="5">Bacterial low temperature requirement A protein-domain-containing protein</fullName>
    </recommendedName>
</protein>
<accession>A0A136J470</accession>
<dbReference type="PANTHER" id="PTHR42101">
    <property type="entry name" value="CHROMOSOME 16, WHOLE GENOME SHOTGUN SEQUENCE"/>
    <property type="match status" value="1"/>
</dbReference>
<feature type="transmembrane region" description="Helical" evidence="2">
    <location>
        <begin position="309"/>
        <end position="328"/>
    </location>
</feature>
<evidence type="ECO:0000313" key="3">
    <source>
        <dbReference type="EMBL" id="KXJ91889.1"/>
    </source>
</evidence>
<feature type="region of interest" description="Disordered" evidence="1">
    <location>
        <begin position="23"/>
        <end position="60"/>
    </location>
</feature>
<proteinExistence type="predicted"/>
<sequence length="797" mass="88220">MGATASDDLAYAGHRLPLLASRVIKPPKNKSPDPHAKRISVSSSSHDHHSSHGHDPPPPVVEGPVGQATALFRKSHAAANFELFFDLWFVANLNVFTSVHQIVAASKLASYIGFIVILWTTWLSVTIYDVRFAADCVFERACRAVHLGVMVGFAMIGTSFNPDSQVRSIFMAMSFFLAVSRFTLCIQHSVLAYQVRKFAEGTKPLAFTAFLNFAAAAIYFGIAFRFDPSKNSRVFIVWYIVGIVEMAAHLGFSQLTKVLTFVGSHFGERLNLLTLIIIGEGCIIVAKNVTLIVKDTYLKGDTAMWTPELIGIMTASAALLYIIFQLYFDWMHGEQGQALYEAHQVWWASCHLPFHISLVLLLEGASQFVIWYRILEDVEKATFSLLGAADTASNQTAATAVKAYEDVVYNWLKKYPPAEPIETYTQVAIAFEDLRSLPDAFYAGSSVVSQQAQQFTANMIQLMATLTNSIFYAFKISAPETNAEGPNTLESMELNSTMAISQRFVLIFIYTFGCAGVVLIFLSIMHIMSKRKGWVPFNIGRTAVCIFAGTGLSLTGLLVLNDDAVDDFMGSAWMLPTITMMYFLILLMTHLPHPTRFGVGKLAANKHFVEFEKQHDSHDEPRHVRNETRAGDVPLQNIRPMVQAESLHARRTSGALSPYHDFRSPGLMLPPSSNSEDHSPRTSTLMGPRTGDIPVTPYDPTRDGTTVDTFADSFGRHVSWANLYPAEAYDSHDQHRDEIRRHSTFVSTAAAAAAEAAEADEQPTDDPVPHAAQNQPRRSSMPLSALTRRGYEPAPQV</sequence>
<feature type="compositionally biased region" description="Basic and acidic residues" evidence="1">
    <location>
        <begin position="45"/>
        <end position="55"/>
    </location>
</feature>
<keyword evidence="2" id="KW-0812">Transmembrane</keyword>
<feature type="transmembrane region" description="Helical" evidence="2">
    <location>
        <begin position="236"/>
        <end position="258"/>
    </location>
</feature>
<evidence type="ECO:0008006" key="5">
    <source>
        <dbReference type="Google" id="ProtNLM"/>
    </source>
</evidence>
<dbReference type="Pfam" id="PF06772">
    <property type="entry name" value="LtrA"/>
    <property type="match status" value="1"/>
</dbReference>
<dbReference type="InParanoid" id="A0A136J470"/>
<feature type="transmembrane region" description="Helical" evidence="2">
    <location>
        <begin position="572"/>
        <end position="591"/>
    </location>
</feature>
<dbReference type="OrthoDB" id="3177213at2759"/>
<dbReference type="EMBL" id="KQ964249">
    <property type="protein sequence ID" value="KXJ91889.1"/>
    <property type="molecule type" value="Genomic_DNA"/>
</dbReference>
<evidence type="ECO:0000313" key="4">
    <source>
        <dbReference type="Proteomes" id="UP000070501"/>
    </source>
</evidence>
<keyword evidence="2" id="KW-1133">Transmembrane helix</keyword>
<feature type="transmembrane region" description="Helical" evidence="2">
    <location>
        <begin position="166"/>
        <end position="184"/>
    </location>
</feature>
<feature type="transmembrane region" description="Helical" evidence="2">
    <location>
        <begin position="504"/>
        <end position="527"/>
    </location>
</feature>
<keyword evidence="4" id="KW-1185">Reference proteome</keyword>
<organism evidence="3 4">
    <name type="scientific">Microdochium bolleyi</name>
    <dbReference type="NCBI Taxonomy" id="196109"/>
    <lineage>
        <taxon>Eukaryota</taxon>
        <taxon>Fungi</taxon>
        <taxon>Dikarya</taxon>
        <taxon>Ascomycota</taxon>
        <taxon>Pezizomycotina</taxon>
        <taxon>Sordariomycetes</taxon>
        <taxon>Xylariomycetidae</taxon>
        <taxon>Xylariales</taxon>
        <taxon>Microdochiaceae</taxon>
        <taxon>Microdochium</taxon>
    </lineage>
</organism>
<feature type="compositionally biased region" description="Polar residues" evidence="1">
    <location>
        <begin position="772"/>
        <end position="782"/>
    </location>
</feature>
<feature type="region of interest" description="Disordered" evidence="1">
    <location>
        <begin position="750"/>
        <end position="797"/>
    </location>
</feature>
<dbReference type="InterPro" id="IPR010640">
    <property type="entry name" value="Low_temperature_requirement_A"/>
</dbReference>
<evidence type="ECO:0000256" key="1">
    <source>
        <dbReference type="SAM" id="MobiDB-lite"/>
    </source>
</evidence>
<dbReference type="STRING" id="196109.A0A136J470"/>
<evidence type="ECO:0000256" key="2">
    <source>
        <dbReference type="SAM" id="Phobius"/>
    </source>
</evidence>
<feature type="transmembrane region" description="Helical" evidence="2">
    <location>
        <begin position="270"/>
        <end position="289"/>
    </location>
</feature>